<evidence type="ECO:0000256" key="5">
    <source>
        <dbReference type="ARBA" id="ARBA00022905"/>
    </source>
</evidence>
<accession>A0A2J7TGE9</accession>
<dbReference type="HAMAP" id="MF_00653">
    <property type="entry name" value="PQQ_syn_PqqB"/>
    <property type="match status" value="1"/>
</dbReference>
<dbReference type="AlphaFoldDB" id="A0A2J7TGE9"/>
<evidence type="ECO:0000313" key="8">
    <source>
        <dbReference type="EMBL" id="PNG25852.1"/>
    </source>
</evidence>
<feature type="domain" description="Metallo-beta-lactamase" evidence="7">
    <location>
        <begin position="50"/>
        <end position="266"/>
    </location>
</feature>
<sequence>MRILVLGSAAGGGFPQWNCNCPVCQLAWSGDKRVKARSQSSLAVSADGEHWLLLNASPDLRQQIINQPALHPRGASRQSPISAVFVTNGDIDHLAGLLTLREQQSFTVFGSGATLAQVEGASVFGVLNRDLVDLHPVELNATVDTGLGLKVTPFPVPGKIPLYLEGDNVDVGAEGESTIGLEISDGVKTFFYVPGCSDINERVFNRLAGADVLFFDGTTYTDDEMVVLGLSPKTAHRMGHVAMSGENGSVARFASGAIARKIYVHINNTNPVLIEDSEERASVVRAGWDVAYDGMEVTL</sequence>
<dbReference type="EMBL" id="PDZR01000011">
    <property type="protein sequence ID" value="PNG25852.1"/>
    <property type="molecule type" value="Genomic_DNA"/>
</dbReference>
<dbReference type="PANTHER" id="PTHR42663">
    <property type="entry name" value="HYDROLASE C777.06C-RELATED-RELATED"/>
    <property type="match status" value="1"/>
</dbReference>
<dbReference type="UniPathway" id="UPA00539"/>
<proteinExistence type="inferred from homology"/>
<gene>
    <name evidence="6" type="primary">pqqB</name>
    <name evidence="8" type="ORF">CR492_10965</name>
</gene>
<dbReference type="CDD" id="cd16274">
    <property type="entry name" value="PQQB-like_MBL-fold"/>
    <property type="match status" value="1"/>
</dbReference>
<dbReference type="Pfam" id="PF12706">
    <property type="entry name" value="Lactamase_B_2"/>
    <property type="match status" value="1"/>
</dbReference>
<dbReference type="RefSeq" id="WP_102843793.1">
    <property type="nucleotide sequence ID" value="NZ_PDZR01000011.1"/>
</dbReference>
<keyword evidence="5 6" id="KW-0884">PQQ biosynthesis</keyword>
<dbReference type="InterPro" id="IPR011842">
    <property type="entry name" value="PQQ_synth_PqqB"/>
</dbReference>
<evidence type="ECO:0000256" key="1">
    <source>
        <dbReference type="ARBA" id="ARBA00004886"/>
    </source>
</evidence>
<dbReference type="SUPFAM" id="SSF56281">
    <property type="entry name" value="Metallo-hydrolase/oxidoreductase"/>
    <property type="match status" value="1"/>
</dbReference>
<comment type="similarity">
    <text evidence="2 6">Belongs to the PqqB family.</text>
</comment>
<dbReference type="GO" id="GO:0018189">
    <property type="term" value="P:pyrroloquinoline quinone biosynthetic process"/>
    <property type="evidence" value="ECO:0007669"/>
    <property type="project" value="UniProtKB-UniRule"/>
</dbReference>
<keyword evidence="4 6" id="KW-0813">Transport</keyword>
<dbReference type="OrthoDB" id="9778305at2"/>
<protein>
    <recommendedName>
        <fullName evidence="3 6">Coenzyme PQQ synthesis protein B</fullName>
    </recommendedName>
    <alternativeName>
        <fullName evidence="6">Pyrroloquinoline quinone biosynthesis protein B</fullName>
    </alternativeName>
</protein>
<dbReference type="Proteomes" id="UP000236286">
    <property type="component" value="Unassembled WGS sequence"/>
</dbReference>
<evidence type="ECO:0000313" key="9">
    <source>
        <dbReference type="Proteomes" id="UP000236286"/>
    </source>
</evidence>
<dbReference type="NCBIfam" id="TIGR02108">
    <property type="entry name" value="PQQ_syn_pqqB"/>
    <property type="match status" value="1"/>
</dbReference>
<evidence type="ECO:0000259" key="7">
    <source>
        <dbReference type="Pfam" id="PF12706"/>
    </source>
</evidence>
<dbReference type="PANTHER" id="PTHR42663:SF7">
    <property type="entry name" value="COENZYME PQQ SYNTHESIS PROTEIN B"/>
    <property type="match status" value="1"/>
</dbReference>
<comment type="pathway">
    <text evidence="1 6">Cofactor biosynthesis; pyrroloquinoline quinone biosynthesis.</text>
</comment>
<comment type="caution">
    <text evidence="8">The sequence shown here is derived from an EMBL/GenBank/DDBJ whole genome shotgun (WGS) entry which is preliminary data.</text>
</comment>
<dbReference type="Gene3D" id="3.60.15.10">
    <property type="entry name" value="Ribonuclease Z/Hydroxyacylglutathione hydrolase-like"/>
    <property type="match status" value="1"/>
</dbReference>
<name>A0A2J7TGE9_METSI</name>
<reference evidence="8 9" key="1">
    <citation type="submission" date="2017-10" db="EMBL/GenBank/DDBJ databases">
        <title>Genome announcement of Methylocella silvestris TVC from permafrost.</title>
        <authorList>
            <person name="Wang J."/>
            <person name="Geng K."/>
            <person name="Ul-Haque F."/>
            <person name="Crombie A.T."/>
            <person name="Street L.E."/>
            <person name="Wookey P.A."/>
            <person name="Murrell J.C."/>
            <person name="Pratscher J."/>
        </authorList>
    </citation>
    <scope>NUCLEOTIDE SEQUENCE [LARGE SCALE GENOMIC DNA]</scope>
    <source>
        <strain evidence="8 9">TVC</strain>
    </source>
</reference>
<evidence type="ECO:0000256" key="6">
    <source>
        <dbReference type="HAMAP-Rule" id="MF_00653"/>
    </source>
</evidence>
<comment type="function">
    <text evidence="6">May be involved in the transport of PQQ or its precursor to the periplasm.</text>
</comment>
<evidence type="ECO:0000256" key="4">
    <source>
        <dbReference type="ARBA" id="ARBA00022448"/>
    </source>
</evidence>
<dbReference type="InterPro" id="IPR001279">
    <property type="entry name" value="Metallo-B-lactamas"/>
</dbReference>
<evidence type="ECO:0000256" key="3">
    <source>
        <dbReference type="ARBA" id="ARBA00015084"/>
    </source>
</evidence>
<organism evidence="8 9">
    <name type="scientific">Methylocella silvestris</name>
    <dbReference type="NCBI Taxonomy" id="199596"/>
    <lineage>
        <taxon>Bacteria</taxon>
        <taxon>Pseudomonadati</taxon>
        <taxon>Pseudomonadota</taxon>
        <taxon>Alphaproteobacteria</taxon>
        <taxon>Hyphomicrobiales</taxon>
        <taxon>Beijerinckiaceae</taxon>
        <taxon>Methylocella</taxon>
    </lineage>
</organism>
<dbReference type="InterPro" id="IPR036866">
    <property type="entry name" value="RibonucZ/Hydroxyglut_hydro"/>
</dbReference>
<evidence type="ECO:0000256" key="2">
    <source>
        <dbReference type="ARBA" id="ARBA00008481"/>
    </source>
</evidence>